<dbReference type="InterPro" id="IPR012338">
    <property type="entry name" value="Beta-lactam/transpept-like"/>
</dbReference>
<comment type="caution">
    <text evidence="2">The sequence shown here is derived from an EMBL/GenBank/DDBJ whole genome shotgun (WGS) entry which is preliminary data.</text>
</comment>
<dbReference type="InterPro" id="IPR049511">
    <property type="entry name" value="PGH-like_rpt"/>
</dbReference>
<dbReference type="Gene3D" id="3.40.710.10">
    <property type="entry name" value="DD-peptidase/beta-lactamase superfamily"/>
    <property type="match status" value="1"/>
</dbReference>
<evidence type="ECO:0000313" key="2">
    <source>
        <dbReference type="EMBL" id="NAS22384.1"/>
    </source>
</evidence>
<proteinExistence type="predicted"/>
<dbReference type="Proteomes" id="UP000479526">
    <property type="component" value="Unassembled WGS sequence"/>
</dbReference>
<protein>
    <submittedName>
        <fullName evidence="2">Serine hydrolase</fullName>
    </submittedName>
</protein>
<reference evidence="2 3" key="1">
    <citation type="submission" date="2020-01" db="EMBL/GenBank/DDBJ databases">
        <title>Herbidospora sp. NEAU-GS84 nov., a novel actinomycete isolated from soil.</title>
        <authorList>
            <person name="Han L."/>
        </authorList>
    </citation>
    <scope>NUCLEOTIDE SEQUENCE [LARGE SCALE GENOMIC DNA]</scope>
    <source>
        <strain evidence="2 3">NEAU-GS84</strain>
    </source>
</reference>
<dbReference type="Pfam" id="PF17660">
    <property type="entry name" value="BTRD1"/>
    <property type="match status" value="5"/>
</dbReference>
<feature type="domain" description="Beta-lactamase-related" evidence="1">
    <location>
        <begin position="276"/>
        <end position="589"/>
    </location>
</feature>
<dbReference type="PANTHER" id="PTHR46825:SF7">
    <property type="entry name" value="D-ALANYL-D-ALANINE CARBOXYPEPTIDASE"/>
    <property type="match status" value="1"/>
</dbReference>
<keyword evidence="2" id="KW-0378">Hydrolase</keyword>
<dbReference type="InterPro" id="IPR050491">
    <property type="entry name" value="AmpC-like"/>
</dbReference>
<gene>
    <name evidence="2" type="ORF">GT755_11890</name>
</gene>
<evidence type="ECO:0000259" key="1">
    <source>
        <dbReference type="Pfam" id="PF00144"/>
    </source>
</evidence>
<sequence>MAAYIRWDLTYDKFRQAYDQYSVVLGLRIVDVCGYDIAGQAHYAAIWERGSGPQQWTDHQIPFDKYLTVYDERKAAGFRPVIVNGYNVGAKVYFATVWEKEERAGHPLWTSYHVVGLSDLYTLVKEHRRNGYVPVDISGYRMDDGVYCSVVFEGWPGYDTRWDWIQPQVSAANYQNLFDGMDRDHYRPVRAIGFSVPNSTYDRLDHFTSLWRRSVGRPFSARHNLDVSAFKSEVEHYEREKYRPVSVGGFSAGFGSAAAQRFCPIWEKREAAPVIEGLVEKFMKYYNVPGLSLAITIGGRLVHAEGYGVADRASGEKVTAASRFRIASVAKPITSAAVMKLAETGRLSPIDLVFGDSGHLAGFGMPADPRVEDIIVLHLLQHSCGGWPYRPDDPMFGDISLDHQQLITSVLANRPLNHDPGTHYAYSNFGYCVLGRVIEEVTGESYEAYVRREVLAPCGIVGMELAGDTLADRRPGEVLYYDQNEGDPYGMAVTRMDAHGGWLATASDLLRFLARVDGSATPPDILDPDWVTYMTKPSGLADSNGYACGWSVHGSRWGHGGDLPGSTSLLRRIGGFGVAALINTRYLKDASDPLDTNAGLSKLVEAIHDQVDHWPTGLPL</sequence>
<dbReference type="RefSeq" id="WP_161479768.1">
    <property type="nucleotide sequence ID" value="NZ_WXEW01000003.1"/>
</dbReference>
<name>A0A7C9JBG6_9ACTN</name>
<dbReference type="SUPFAM" id="SSF56601">
    <property type="entry name" value="beta-lactamase/transpeptidase-like"/>
    <property type="match status" value="1"/>
</dbReference>
<dbReference type="Pfam" id="PF00144">
    <property type="entry name" value="Beta-lactamase"/>
    <property type="match status" value="1"/>
</dbReference>
<keyword evidence="3" id="KW-1185">Reference proteome</keyword>
<dbReference type="GO" id="GO:0016787">
    <property type="term" value="F:hydrolase activity"/>
    <property type="evidence" value="ECO:0007669"/>
    <property type="project" value="UniProtKB-KW"/>
</dbReference>
<dbReference type="AlphaFoldDB" id="A0A7C9JBG6"/>
<dbReference type="EMBL" id="WXEW01000003">
    <property type="protein sequence ID" value="NAS22384.1"/>
    <property type="molecule type" value="Genomic_DNA"/>
</dbReference>
<dbReference type="InterPro" id="IPR001466">
    <property type="entry name" value="Beta-lactam-related"/>
</dbReference>
<dbReference type="PANTHER" id="PTHR46825">
    <property type="entry name" value="D-ALANYL-D-ALANINE-CARBOXYPEPTIDASE/ENDOPEPTIDASE AMPH"/>
    <property type="match status" value="1"/>
</dbReference>
<accession>A0A7C9JBG6</accession>
<organism evidence="2 3">
    <name type="scientific">Herbidospora solisilvae</name>
    <dbReference type="NCBI Taxonomy" id="2696284"/>
    <lineage>
        <taxon>Bacteria</taxon>
        <taxon>Bacillati</taxon>
        <taxon>Actinomycetota</taxon>
        <taxon>Actinomycetes</taxon>
        <taxon>Streptosporangiales</taxon>
        <taxon>Streptosporangiaceae</taxon>
        <taxon>Herbidospora</taxon>
    </lineage>
</organism>
<evidence type="ECO:0000313" key="3">
    <source>
        <dbReference type="Proteomes" id="UP000479526"/>
    </source>
</evidence>